<gene>
    <name evidence="4" type="ORF">B7Z01_04205</name>
</gene>
<keyword evidence="1" id="KW-0175">Coiled coil</keyword>
<evidence type="ECO:0008006" key="6">
    <source>
        <dbReference type="Google" id="ProtNLM"/>
    </source>
</evidence>
<comment type="caution">
    <text evidence="4">The sequence shown here is derived from an EMBL/GenBank/DDBJ whole genome shotgun (WGS) entry which is preliminary data.</text>
</comment>
<dbReference type="EMBL" id="NCEB01000007">
    <property type="protein sequence ID" value="OYX34754.1"/>
    <property type="molecule type" value="Genomic_DNA"/>
</dbReference>
<reference evidence="4 5" key="1">
    <citation type="submission" date="2017-03" db="EMBL/GenBank/DDBJ databases">
        <title>Lifting the veil on microbial sulfur biogeochemistry in mining wastewaters.</title>
        <authorList>
            <person name="Kantor R.S."/>
            <person name="Colenbrander Nelson T."/>
            <person name="Marshall S."/>
            <person name="Bennett D."/>
            <person name="Apte S."/>
            <person name="Camacho D."/>
            <person name="Thomas B.C."/>
            <person name="Warren L.A."/>
            <person name="Banfield J.F."/>
        </authorList>
    </citation>
    <scope>NUCLEOTIDE SEQUENCE [LARGE SCALE GENOMIC DNA]</scope>
    <source>
        <strain evidence="4">32-69-9</strain>
    </source>
</reference>
<name>A0A258FS30_9CAUL</name>
<evidence type="ECO:0000256" key="1">
    <source>
        <dbReference type="SAM" id="Coils"/>
    </source>
</evidence>
<keyword evidence="3" id="KW-0732">Signal</keyword>
<feature type="chain" id="PRO_5012152403" description="Cell wall hydrolase" evidence="3">
    <location>
        <begin position="25"/>
        <end position="154"/>
    </location>
</feature>
<feature type="coiled-coil region" evidence="1">
    <location>
        <begin position="81"/>
        <end position="110"/>
    </location>
</feature>
<feature type="signal peptide" evidence="3">
    <location>
        <begin position="1"/>
        <end position="24"/>
    </location>
</feature>
<feature type="compositionally biased region" description="Low complexity" evidence="2">
    <location>
        <begin position="36"/>
        <end position="45"/>
    </location>
</feature>
<sequence length="154" mass="16927">MTRIASPALALVGLLFATAAPVAAQDSVDRLLRTPTATPPAAEAPVNDGEADIQATDDQQDPEELRVTRALNAEITARNELAAAQERAEQAAFEAERARHEAEAAEILRQRLAWEESVRAADEARRRWDADRARWEADTRACQDGDRSRCARPN</sequence>
<accession>A0A258FS30</accession>
<evidence type="ECO:0000313" key="4">
    <source>
        <dbReference type="EMBL" id="OYX34754.1"/>
    </source>
</evidence>
<feature type="region of interest" description="Disordered" evidence="2">
    <location>
        <begin position="125"/>
        <end position="154"/>
    </location>
</feature>
<protein>
    <recommendedName>
        <fullName evidence="6">Cell wall hydrolase</fullName>
    </recommendedName>
</protein>
<feature type="region of interest" description="Disordered" evidence="2">
    <location>
        <begin position="36"/>
        <end position="64"/>
    </location>
</feature>
<dbReference type="Proteomes" id="UP000215595">
    <property type="component" value="Unassembled WGS sequence"/>
</dbReference>
<proteinExistence type="predicted"/>
<evidence type="ECO:0000313" key="5">
    <source>
        <dbReference type="Proteomes" id="UP000215595"/>
    </source>
</evidence>
<organism evidence="4 5">
    <name type="scientific">Brevundimonas subvibrioides</name>
    <dbReference type="NCBI Taxonomy" id="74313"/>
    <lineage>
        <taxon>Bacteria</taxon>
        <taxon>Pseudomonadati</taxon>
        <taxon>Pseudomonadota</taxon>
        <taxon>Alphaproteobacteria</taxon>
        <taxon>Caulobacterales</taxon>
        <taxon>Caulobacteraceae</taxon>
        <taxon>Brevundimonas</taxon>
    </lineage>
</organism>
<dbReference type="AlphaFoldDB" id="A0A258FS30"/>
<evidence type="ECO:0000256" key="2">
    <source>
        <dbReference type="SAM" id="MobiDB-lite"/>
    </source>
</evidence>
<evidence type="ECO:0000256" key="3">
    <source>
        <dbReference type="SAM" id="SignalP"/>
    </source>
</evidence>